<evidence type="ECO:0000313" key="1">
    <source>
        <dbReference type="EMBL" id="KAF5825218.1"/>
    </source>
</evidence>
<organism evidence="1 2">
    <name type="scientific">Dunaliella salina</name>
    <name type="common">Green alga</name>
    <name type="synonym">Protococcus salinus</name>
    <dbReference type="NCBI Taxonomy" id="3046"/>
    <lineage>
        <taxon>Eukaryota</taxon>
        <taxon>Viridiplantae</taxon>
        <taxon>Chlorophyta</taxon>
        <taxon>core chlorophytes</taxon>
        <taxon>Chlorophyceae</taxon>
        <taxon>CS clade</taxon>
        <taxon>Chlamydomonadales</taxon>
        <taxon>Dunaliellaceae</taxon>
        <taxon>Dunaliella</taxon>
    </lineage>
</organism>
<keyword evidence="2" id="KW-1185">Reference proteome</keyword>
<protein>
    <submittedName>
        <fullName evidence="1">Uncharacterized protein</fullName>
    </submittedName>
</protein>
<dbReference type="Proteomes" id="UP000815325">
    <property type="component" value="Unassembled WGS sequence"/>
</dbReference>
<name>A0ABQ7FSW1_DUNSA</name>
<evidence type="ECO:0000313" key="2">
    <source>
        <dbReference type="Proteomes" id="UP000815325"/>
    </source>
</evidence>
<proteinExistence type="predicted"/>
<dbReference type="EMBL" id="MU074753">
    <property type="protein sequence ID" value="KAF5825218.1"/>
    <property type="molecule type" value="Genomic_DNA"/>
</dbReference>
<sequence length="85" mass="9780">MFTRVTSYDIQPSIPLQGADLRERNIRCWIMSLSPEAFPLKLGRWTAVSKMLDKAVKGARSRMAPSQKLSIRKRTVREARVTLVY</sequence>
<accession>A0ABQ7FSW1</accession>
<gene>
    <name evidence="1" type="ORF">DUNSADRAFT_13505</name>
</gene>
<reference evidence="1" key="1">
    <citation type="submission" date="2017-08" db="EMBL/GenBank/DDBJ databases">
        <authorList>
            <person name="Polle J.E."/>
            <person name="Barry K."/>
            <person name="Cushman J."/>
            <person name="Schmutz J."/>
            <person name="Tran D."/>
            <person name="Hathwaick L.T."/>
            <person name="Yim W.C."/>
            <person name="Jenkins J."/>
            <person name="Mckie-Krisberg Z.M."/>
            <person name="Prochnik S."/>
            <person name="Lindquist E."/>
            <person name="Dockter R.B."/>
            <person name="Adam C."/>
            <person name="Molina H."/>
            <person name="Bunkerborg J."/>
            <person name="Jin E."/>
            <person name="Buchheim M."/>
            <person name="Magnuson J."/>
        </authorList>
    </citation>
    <scope>NUCLEOTIDE SEQUENCE</scope>
    <source>
        <strain evidence="1">CCAP 19/18</strain>
    </source>
</reference>
<comment type="caution">
    <text evidence="1">The sequence shown here is derived from an EMBL/GenBank/DDBJ whole genome shotgun (WGS) entry which is preliminary data.</text>
</comment>